<feature type="domain" description="KAP NTPase" evidence="1">
    <location>
        <begin position="11"/>
        <end position="68"/>
    </location>
</feature>
<keyword evidence="3" id="KW-1185">Reference proteome</keyword>
<name>A0A418WJ49_9PROT</name>
<gene>
    <name evidence="2" type="ORF">D3874_19085</name>
</gene>
<organism evidence="2 3">
    <name type="scientific">Oleomonas cavernae</name>
    <dbReference type="NCBI Taxonomy" id="2320859"/>
    <lineage>
        <taxon>Bacteria</taxon>
        <taxon>Pseudomonadati</taxon>
        <taxon>Pseudomonadota</taxon>
        <taxon>Alphaproteobacteria</taxon>
        <taxon>Acetobacterales</taxon>
        <taxon>Acetobacteraceae</taxon>
        <taxon>Oleomonas</taxon>
    </lineage>
</organism>
<dbReference type="AlphaFoldDB" id="A0A418WJ49"/>
<accession>A0A418WJ49</accession>
<dbReference type="Pfam" id="PF07693">
    <property type="entry name" value="KAP_NTPase"/>
    <property type="match status" value="1"/>
</dbReference>
<dbReference type="InterPro" id="IPR011646">
    <property type="entry name" value="KAP_P-loop"/>
</dbReference>
<evidence type="ECO:0000313" key="3">
    <source>
        <dbReference type="Proteomes" id="UP000284605"/>
    </source>
</evidence>
<dbReference type="RefSeq" id="WP_119782384.1">
    <property type="nucleotide sequence ID" value="NZ_QYUK01000011.1"/>
</dbReference>
<dbReference type="OrthoDB" id="88903at2"/>
<protein>
    <recommendedName>
        <fullName evidence="1">KAP NTPase domain-containing protein</fullName>
    </recommendedName>
</protein>
<evidence type="ECO:0000313" key="2">
    <source>
        <dbReference type="EMBL" id="RJF90086.1"/>
    </source>
</evidence>
<evidence type="ECO:0000259" key="1">
    <source>
        <dbReference type="Pfam" id="PF07693"/>
    </source>
</evidence>
<dbReference type="Proteomes" id="UP000284605">
    <property type="component" value="Unassembled WGS sequence"/>
</dbReference>
<reference evidence="2 3" key="1">
    <citation type="submission" date="2018-09" db="EMBL/GenBank/DDBJ databases">
        <authorList>
            <person name="Zhu H."/>
        </authorList>
    </citation>
    <scope>NUCLEOTIDE SEQUENCE [LARGE SCALE GENOMIC DNA]</scope>
    <source>
        <strain evidence="2 3">K1W22B-8</strain>
    </source>
</reference>
<dbReference type="EMBL" id="QYUK01000011">
    <property type="protein sequence ID" value="RJF90086.1"/>
    <property type="molecule type" value="Genomic_DNA"/>
</dbReference>
<proteinExistence type="predicted"/>
<comment type="caution">
    <text evidence="2">The sequence shown here is derived from an EMBL/GenBank/DDBJ whole genome shotgun (WGS) entry which is preliminary data.</text>
</comment>
<sequence>MRRWFGYWDRGVWGSGKSSLLFLIGDELGRLPGDRKPTVINFRPWLIGNRDALITSLFGELSRQLDQIALNAGDATRISVAKAKKAGEALRSFMNGLSKAGAAIEFVGEASGIGLFKLFGKGQGQRVMRPT</sequence>